<evidence type="ECO:0000313" key="2">
    <source>
        <dbReference type="Proteomes" id="UP000252100"/>
    </source>
</evidence>
<protein>
    <submittedName>
        <fullName evidence="1">Uncharacterized protein</fullName>
    </submittedName>
</protein>
<accession>A0A345C0W4</accession>
<gene>
    <name evidence="1" type="ORF">DT065_13085</name>
</gene>
<reference evidence="1 2" key="1">
    <citation type="journal article" date="2018" name="J. Microbiol.">
        <title>Salicibibacter kimchii gen. nov., sp. nov., a moderately halophilic and alkalitolerant bacterium in the family Bacillaceae, isolated from kimchi.</title>
        <authorList>
            <person name="Jang J.Y."/>
            <person name="Oh Y.J."/>
            <person name="Lim S.K."/>
            <person name="Park H.K."/>
            <person name="Lee C."/>
            <person name="Kim J.Y."/>
            <person name="Lee M.A."/>
            <person name="Choi H.J."/>
        </authorList>
    </citation>
    <scope>NUCLEOTIDE SEQUENCE [LARGE SCALE GENOMIC DNA]</scope>
    <source>
        <strain evidence="1 2">NKC1-1</strain>
    </source>
</reference>
<keyword evidence="2" id="KW-1185">Reference proteome</keyword>
<dbReference type="AlphaFoldDB" id="A0A345C0W4"/>
<proteinExistence type="predicted"/>
<sequence>MKPNIMNMIQRYRDQIEEGEVVTIVLQDAVVTLQPGQNEAPVDALIESIDERIDVTREMFMEEE</sequence>
<dbReference type="EMBL" id="CP031092">
    <property type="protein sequence ID" value="AXF56845.1"/>
    <property type="molecule type" value="Genomic_DNA"/>
</dbReference>
<dbReference type="Proteomes" id="UP000252100">
    <property type="component" value="Chromosome"/>
</dbReference>
<dbReference type="KEGG" id="rue:DT065_13085"/>
<organism evidence="1 2">
    <name type="scientific">Salicibibacter kimchii</name>
    <dbReference type="NCBI Taxonomy" id="2099786"/>
    <lineage>
        <taxon>Bacteria</taxon>
        <taxon>Bacillati</taxon>
        <taxon>Bacillota</taxon>
        <taxon>Bacilli</taxon>
        <taxon>Bacillales</taxon>
        <taxon>Bacillaceae</taxon>
        <taxon>Salicibibacter</taxon>
    </lineage>
</organism>
<name>A0A345C0W4_9BACI</name>
<evidence type="ECO:0000313" key="1">
    <source>
        <dbReference type="EMBL" id="AXF56845.1"/>
    </source>
</evidence>
<dbReference type="OrthoDB" id="9872843at2"/>
<dbReference type="RefSeq" id="WP_114374139.1">
    <property type="nucleotide sequence ID" value="NZ_CP031092.1"/>
</dbReference>